<dbReference type="AlphaFoldDB" id="A0A0M0J3X9"/>
<comment type="caution">
    <text evidence="1">The sequence shown here is derived from an EMBL/GenBank/DDBJ whole genome shotgun (WGS) entry which is preliminary data.</text>
</comment>
<dbReference type="Proteomes" id="UP000037460">
    <property type="component" value="Unassembled WGS sequence"/>
</dbReference>
<evidence type="ECO:0000313" key="2">
    <source>
        <dbReference type="Proteomes" id="UP000037460"/>
    </source>
</evidence>
<evidence type="ECO:0000313" key="1">
    <source>
        <dbReference type="EMBL" id="KOO21301.1"/>
    </source>
</evidence>
<keyword evidence="2" id="KW-1185">Reference proteome</keyword>
<proteinExistence type="predicted"/>
<sequence>MAKPDLVAFVTSHFLVDKGSLLASEDAWRSPPKCASYGCALIQWARQAHAIASQVRRLSGESASVHMFTPCLHPSIGAALSADDAAVRVVVHRHYHGGLQRAISSLHEYAEKARCCHEWRGKAVYMMLRWVIFAMEREARVAVYLDLDVEIMPRLSALLAEMPGATRDSDDLVTATGRDWAALVSCFDRSRQFALLSYPDHSSPVHGAVLIARPNMTLFKDGIALIRRTGAFGPFNLTLGWDHVGPPHEVVSHDDHIWRRRRGHTHLLDKDNWDFVNADTDQGFFFHMLRVRNKLGGDLRLTECAEDEPGAKRSWPKRAPPSSPETFWFHYGAMGGEKPDGVLRRWHWVQSQRVCARVESINYFADGSEVLLRSLLWARRAVAEVDYLQRWLAEQPHALKGTGAKSVPAIQLDICAASLATGLGCLAQNNKSTINIGGRPARVRGRHPAWKTSRSATLAEIVSMLIPRAEDSTELARQGTRLAASLGGEHAFLGRAIPLLASAQRIGGSYTIVPRWNDVGVQRHKGAAPH</sequence>
<organism evidence="1 2">
    <name type="scientific">Chrysochromulina tobinii</name>
    <dbReference type="NCBI Taxonomy" id="1460289"/>
    <lineage>
        <taxon>Eukaryota</taxon>
        <taxon>Haptista</taxon>
        <taxon>Haptophyta</taxon>
        <taxon>Prymnesiophyceae</taxon>
        <taxon>Prymnesiales</taxon>
        <taxon>Chrysochromulinaceae</taxon>
        <taxon>Chrysochromulina</taxon>
    </lineage>
</organism>
<dbReference type="EMBL" id="JWZX01003373">
    <property type="protein sequence ID" value="KOO21301.1"/>
    <property type="molecule type" value="Genomic_DNA"/>
</dbReference>
<gene>
    <name evidence="1" type="ORF">Ctob_000144</name>
</gene>
<accession>A0A0M0J3X9</accession>
<reference evidence="2" key="1">
    <citation type="journal article" date="2015" name="PLoS Genet.">
        <title>Genome Sequence and Transcriptome Analyses of Chrysochromulina tobin: Metabolic Tools for Enhanced Algal Fitness in the Prominent Order Prymnesiales (Haptophyceae).</title>
        <authorList>
            <person name="Hovde B.T."/>
            <person name="Deodato C.R."/>
            <person name="Hunsperger H.M."/>
            <person name="Ryken S.A."/>
            <person name="Yost W."/>
            <person name="Jha R.K."/>
            <person name="Patterson J."/>
            <person name="Monnat R.J. Jr."/>
            <person name="Barlow S.B."/>
            <person name="Starkenburg S.R."/>
            <person name="Cattolico R.A."/>
        </authorList>
    </citation>
    <scope>NUCLEOTIDE SEQUENCE</scope>
    <source>
        <strain evidence="2">CCMP291</strain>
    </source>
</reference>
<name>A0A0M0J3X9_9EUKA</name>
<protein>
    <submittedName>
        <fullName evidence="1">Uncharacterized protein</fullName>
    </submittedName>
</protein>
<dbReference type="OrthoDB" id="10671273at2759"/>